<accession>A0A8J3SXW6</accession>
<dbReference type="AlphaFoldDB" id="A0A8J3SXW6"/>
<keyword evidence="2" id="KW-1185">Reference proteome</keyword>
<sequence length="177" mass="18538">MIVLGVLWMILSPLCLWLLFRGRTPARLGGLLTLAGLEVATIWLTVGTETEVPLALAVGAPPAVQAERPAPCPVRALAPEQARLVKRGGELHSVTLSWPAAAGECDTATVRLHHAHNRIKVWVQEGPAGRPSAGARAFPVTVAGGTASTEVLLVPPLPGRKGLTAIDGRTGRPIALR</sequence>
<reference evidence="1" key="1">
    <citation type="submission" date="2021-01" db="EMBL/GenBank/DDBJ databases">
        <title>Whole genome shotgun sequence of Planobispora takensis NBRC 109077.</title>
        <authorList>
            <person name="Komaki H."/>
            <person name="Tamura T."/>
        </authorList>
    </citation>
    <scope>NUCLEOTIDE SEQUENCE</scope>
    <source>
        <strain evidence="1">NBRC 109077</strain>
    </source>
</reference>
<evidence type="ECO:0000313" key="1">
    <source>
        <dbReference type="EMBL" id="GII01227.1"/>
    </source>
</evidence>
<dbReference type="EMBL" id="BOOK01000022">
    <property type="protein sequence ID" value="GII01227.1"/>
    <property type="molecule type" value="Genomic_DNA"/>
</dbReference>
<comment type="caution">
    <text evidence="1">The sequence shown here is derived from an EMBL/GenBank/DDBJ whole genome shotgun (WGS) entry which is preliminary data.</text>
</comment>
<organism evidence="1 2">
    <name type="scientific">Planobispora takensis</name>
    <dbReference type="NCBI Taxonomy" id="1367882"/>
    <lineage>
        <taxon>Bacteria</taxon>
        <taxon>Bacillati</taxon>
        <taxon>Actinomycetota</taxon>
        <taxon>Actinomycetes</taxon>
        <taxon>Streptosporangiales</taxon>
        <taxon>Streptosporangiaceae</taxon>
        <taxon>Planobispora</taxon>
    </lineage>
</organism>
<evidence type="ECO:0000313" key="2">
    <source>
        <dbReference type="Proteomes" id="UP000634476"/>
    </source>
</evidence>
<name>A0A8J3SXW6_9ACTN</name>
<dbReference type="RefSeq" id="WP_203875614.1">
    <property type="nucleotide sequence ID" value="NZ_BOOK01000022.1"/>
</dbReference>
<protein>
    <submittedName>
        <fullName evidence="1">Uncharacterized protein</fullName>
    </submittedName>
</protein>
<proteinExistence type="predicted"/>
<gene>
    <name evidence="1" type="ORF">Pta02_32350</name>
</gene>
<dbReference type="Proteomes" id="UP000634476">
    <property type="component" value="Unassembled WGS sequence"/>
</dbReference>